<dbReference type="InterPro" id="IPR001333">
    <property type="entry name" value="Peptidase_M32_Taq"/>
</dbReference>
<dbReference type="PANTHER" id="PTHR34217">
    <property type="entry name" value="METAL-DEPENDENT CARBOXYPEPTIDASE"/>
    <property type="match status" value="1"/>
</dbReference>
<dbReference type="Gene3D" id="1.10.1370.30">
    <property type="match status" value="1"/>
</dbReference>
<dbReference type="EMBL" id="UGHP01000001">
    <property type="protein sequence ID" value="STQ80345.1"/>
    <property type="molecule type" value="Genomic_DNA"/>
</dbReference>
<sequence length="89" mass="10313">MDRRCLWLFPTYTLGAMYAAQLFASAKNALPDLDQHILRGDLSALSGWLRQNIWQHGSRFDTDTLIRNASGETLNPSFFRRHLEQRYLG</sequence>
<dbReference type="Proteomes" id="UP000254821">
    <property type="component" value="Unassembled WGS sequence"/>
</dbReference>
<dbReference type="Pfam" id="PF02074">
    <property type="entry name" value="Peptidase_M32"/>
    <property type="match status" value="1"/>
</dbReference>
<name>A0A377PJ17_HAFAL</name>
<gene>
    <name evidence="1" type="ORF">NCTC8105_02464</name>
</gene>
<dbReference type="GO" id="GO:0004181">
    <property type="term" value="F:metallocarboxypeptidase activity"/>
    <property type="evidence" value="ECO:0007669"/>
    <property type="project" value="InterPro"/>
</dbReference>
<reference evidence="1 2" key="1">
    <citation type="submission" date="2018-06" db="EMBL/GenBank/DDBJ databases">
        <authorList>
            <consortium name="Pathogen Informatics"/>
            <person name="Doyle S."/>
        </authorList>
    </citation>
    <scope>NUCLEOTIDE SEQUENCE [LARGE SCALE GENOMIC DNA]</scope>
    <source>
        <strain evidence="1 2">NCTC8105</strain>
    </source>
</reference>
<evidence type="ECO:0000313" key="1">
    <source>
        <dbReference type="EMBL" id="STQ80345.1"/>
    </source>
</evidence>
<dbReference type="PROSITE" id="PS52034">
    <property type="entry name" value="PEPTIDASE_M32"/>
    <property type="match status" value="1"/>
</dbReference>
<keyword evidence="1" id="KW-0378">Hydrolase</keyword>
<keyword evidence="1" id="KW-0121">Carboxypeptidase</keyword>
<dbReference type="AlphaFoldDB" id="A0A377PJ17"/>
<dbReference type="PANTHER" id="PTHR34217:SF1">
    <property type="entry name" value="CARBOXYPEPTIDASE 1"/>
    <property type="match status" value="1"/>
</dbReference>
<dbReference type="EC" id="3.4.17.19" evidence="1"/>
<protein>
    <submittedName>
        <fullName evidence="1">Thermostable carboxypeptidase 1</fullName>
        <ecNumber evidence="1">3.4.17.19</ecNumber>
    </submittedName>
</protein>
<evidence type="ECO:0000313" key="2">
    <source>
        <dbReference type="Proteomes" id="UP000254821"/>
    </source>
</evidence>
<keyword evidence="1" id="KW-0645">Protease</keyword>
<proteinExistence type="predicted"/>
<organism evidence="1 2">
    <name type="scientific">Hafnia alvei</name>
    <dbReference type="NCBI Taxonomy" id="569"/>
    <lineage>
        <taxon>Bacteria</taxon>
        <taxon>Pseudomonadati</taxon>
        <taxon>Pseudomonadota</taxon>
        <taxon>Gammaproteobacteria</taxon>
        <taxon>Enterobacterales</taxon>
        <taxon>Hafniaceae</taxon>
        <taxon>Hafnia</taxon>
    </lineage>
</organism>
<accession>A0A377PJ17</accession>
<dbReference type="GO" id="GO:0006508">
    <property type="term" value="P:proteolysis"/>
    <property type="evidence" value="ECO:0007669"/>
    <property type="project" value="InterPro"/>
</dbReference>
<dbReference type="SUPFAM" id="SSF55486">
    <property type="entry name" value="Metalloproteases ('zincins'), catalytic domain"/>
    <property type="match status" value="1"/>
</dbReference>